<name>A0AAD5IQC2_ACENE</name>
<sequence length="116" mass="12480">MHDDQYNNKDTVTQVALIIKLEVIVIATRTNPLSISSSSSSRISTNRLFCDITNPYSPSTTTPWSSHSLTNGFPSSLSYANIVNGTSNATTLESLSSNGSMSSSAFPFYGNNNNYG</sequence>
<gene>
    <name evidence="1" type="ORF">LWI28_003735</name>
</gene>
<reference evidence="1" key="1">
    <citation type="journal article" date="2022" name="Plant J.">
        <title>Strategies of tolerance reflected in two North American maple genomes.</title>
        <authorList>
            <person name="McEvoy S.L."/>
            <person name="Sezen U.U."/>
            <person name="Trouern-Trend A."/>
            <person name="McMahon S.M."/>
            <person name="Schaberg P.G."/>
            <person name="Yang J."/>
            <person name="Wegrzyn J.L."/>
            <person name="Swenson N.G."/>
        </authorList>
    </citation>
    <scope>NUCLEOTIDE SEQUENCE</scope>
    <source>
        <strain evidence="1">91603</strain>
    </source>
</reference>
<dbReference type="AlphaFoldDB" id="A0AAD5IQC2"/>
<protein>
    <submittedName>
        <fullName evidence="1">Uncharacterized protein</fullName>
    </submittedName>
</protein>
<accession>A0AAD5IQC2</accession>
<organism evidence="1 2">
    <name type="scientific">Acer negundo</name>
    <name type="common">Box elder</name>
    <dbReference type="NCBI Taxonomy" id="4023"/>
    <lineage>
        <taxon>Eukaryota</taxon>
        <taxon>Viridiplantae</taxon>
        <taxon>Streptophyta</taxon>
        <taxon>Embryophyta</taxon>
        <taxon>Tracheophyta</taxon>
        <taxon>Spermatophyta</taxon>
        <taxon>Magnoliopsida</taxon>
        <taxon>eudicotyledons</taxon>
        <taxon>Gunneridae</taxon>
        <taxon>Pentapetalae</taxon>
        <taxon>rosids</taxon>
        <taxon>malvids</taxon>
        <taxon>Sapindales</taxon>
        <taxon>Sapindaceae</taxon>
        <taxon>Hippocastanoideae</taxon>
        <taxon>Acereae</taxon>
        <taxon>Acer</taxon>
    </lineage>
</organism>
<keyword evidence="2" id="KW-1185">Reference proteome</keyword>
<reference evidence="1" key="2">
    <citation type="submission" date="2023-02" db="EMBL/GenBank/DDBJ databases">
        <authorList>
            <person name="Swenson N.G."/>
            <person name="Wegrzyn J.L."/>
            <person name="Mcevoy S.L."/>
        </authorList>
    </citation>
    <scope>NUCLEOTIDE SEQUENCE</scope>
    <source>
        <strain evidence="1">91603</strain>
        <tissue evidence="1">Leaf</tissue>
    </source>
</reference>
<evidence type="ECO:0000313" key="1">
    <source>
        <dbReference type="EMBL" id="KAI9173605.1"/>
    </source>
</evidence>
<dbReference type="Proteomes" id="UP001064489">
    <property type="component" value="Chromosome 8"/>
</dbReference>
<dbReference type="EMBL" id="JAJSOW010000103">
    <property type="protein sequence ID" value="KAI9173605.1"/>
    <property type="molecule type" value="Genomic_DNA"/>
</dbReference>
<proteinExistence type="predicted"/>
<comment type="caution">
    <text evidence="1">The sequence shown here is derived from an EMBL/GenBank/DDBJ whole genome shotgun (WGS) entry which is preliminary data.</text>
</comment>
<evidence type="ECO:0000313" key="2">
    <source>
        <dbReference type="Proteomes" id="UP001064489"/>
    </source>
</evidence>